<feature type="region of interest" description="Disordered" evidence="1">
    <location>
        <begin position="150"/>
        <end position="189"/>
    </location>
</feature>
<dbReference type="AlphaFoldDB" id="A0A1W5DC93"/>
<name>A0A1W5DC93_9LECA</name>
<feature type="region of interest" description="Disordered" evidence="1">
    <location>
        <begin position="1"/>
        <end position="119"/>
    </location>
</feature>
<organism evidence="2 3">
    <name type="scientific">Lasallia pustulata</name>
    <dbReference type="NCBI Taxonomy" id="136370"/>
    <lineage>
        <taxon>Eukaryota</taxon>
        <taxon>Fungi</taxon>
        <taxon>Dikarya</taxon>
        <taxon>Ascomycota</taxon>
        <taxon>Pezizomycotina</taxon>
        <taxon>Lecanoromycetes</taxon>
        <taxon>OSLEUM clade</taxon>
        <taxon>Umbilicariomycetidae</taxon>
        <taxon>Umbilicariales</taxon>
        <taxon>Umbilicariaceae</taxon>
        <taxon>Lasallia</taxon>
    </lineage>
</organism>
<evidence type="ECO:0000313" key="3">
    <source>
        <dbReference type="Proteomes" id="UP000192927"/>
    </source>
</evidence>
<dbReference type="Proteomes" id="UP000192927">
    <property type="component" value="Unassembled WGS sequence"/>
</dbReference>
<reference evidence="3" key="1">
    <citation type="submission" date="2017-03" db="EMBL/GenBank/DDBJ databases">
        <authorList>
            <person name="Sharma R."/>
            <person name="Thines M."/>
        </authorList>
    </citation>
    <scope>NUCLEOTIDE SEQUENCE [LARGE SCALE GENOMIC DNA]</scope>
</reference>
<evidence type="ECO:0000313" key="2">
    <source>
        <dbReference type="EMBL" id="SLM40499.1"/>
    </source>
</evidence>
<feature type="compositionally biased region" description="Low complexity" evidence="1">
    <location>
        <begin position="584"/>
        <end position="596"/>
    </location>
</feature>
<proteinExistence type="predicted"/>
<feature type="region of interest" description="Disordered" evidence="1">
    <location>
        <begin position="574"/>
        <end position="605"/>
    </location>
</feature>
<keyword evidence="3" id="KW-1185">Reference proteome</keyword>
<sequence>MHKTRSITDFFKPFAQPRSNKRPLPRDDPDTIVIAQPRLAPAAIRSKPREPIETSELPENLFRPSSQLSRDDKSDSSLSSAPPTEVGNAQCSDGEFTSTPTRAQLGTPSAHTPVLASSQRVVKDGEVVIRNSDDESDSDTSLDDIDGILTAHKAPARSTPPTENDLDYIRRSGRTTGGMSSGKKRKTRATAQNGDLFSLTLPVAPKYKFSLETLVAQARKDDAAEATFAQTRSLLNMHSQCNIQGDGDRRNQGLRSAASGGGLDAGLMATVMKEQGEENGIERLMSAMKRTEALSQAKVWSFFDTASTRTVYELPAIPLSADQGSWQKTLKDPRSCQQAFLSGYIAEIAARQTLPDEILLWIIDSVALEPRDDLRYAYNVTLKDAGKQVRPLMTPSRINVLFERLGASPDGLNLELPVVPVTPICKPQPRDTPEDDWSRLVSVLELIASTAENCNVIFTAEDAIANLLDTIPDMELDQELPNILTTLYSSTAEPQLRVQLLRNLPASSPRLNLFRRRLAMAFFFEDPAYLTLPAPSLSSLPAITRHLRTSQFDLQPTTDYSTLSANISLLNIGLDDGDPPPLPSTSLSSSNTATDSNNKDPKTSEAAFNRAVDRLAHRVHTMFTSIVDTGASHMTRTEAKDVLEAFHARLVYGVRTKQKPKVMLFGSASVELQAGGNSMKQFLARARETKAVTDGDGDT</sequence>
<dbReference type="EMBL" id="FWEW01003727">
    <property type="protein sequence ID" value="SLM40499.1"/>
    <property type="molecule type" value="Genomic_DNA"/>
</dbReference>
<accession>A0A1W5DC93</accession>
<evidence type="ECO:0000256" key="1">
    <source>
        <dbReference type="SAM" id="MobiDB-lite"/>
    </source>
</evidence>
<feature type="compositionally biased region" description="Polar residues" evidence="1">
    <location>
        <begin position="87"/>
        <end position="119"/>
    </location>
</feature>
<protein>
    <submittedName>
        <fullName evidence="2">Uncharacterized protein</fullName>
    </submittedName>
</protein>